<keyword evidence="6" id="KW-1185">Reference proteome</keyword>
<dbReference type="AlphaFoldDB" id="V4AXG7"/>
<evidence type="ECO:0000256" key="1">
    <source>
        <dbReference type="ARBA" id="ARBA00016551"/>
    </source>
</evidence>
<dbReference type="GO" id="GO:0031398">
    <property type="term" value="P:positive regulation of protein ubiquitination"/>
    <property type="evidence" value="ECO:0007669"/>
    <property type="project" value="TreeGrafter"/>
</dbReference>
<dbReference type="HOGENOM" id="CLU_126878_0_0_1"/>
<dbReference type="InterPro" id="IPR033776">
    <property type="entry name" value="COMMD1_N"/>
</dbReference>
<evidence type="ECO:0000259" key="4">
    <source>
        <dbReference type="PROSITE" id="PS51269"/>
    </source>
</evidence>
<dbReference type="GO" id="GO:0055070">
    <property type="term" value="P:copper ion homeostasis"/>
    <property type="evidence" value="ECO:0007669"/>
    <property type="project" value="InterPro"/>
</dbReference>
<dbReference type="Pfam" id="PF17221">
    <property type="entry name" value="COMMD1_N"/>
    <property type="match status" value="1"/>
</dbReference>
<dbReference type="OrthoDB" id="10251426at2759"/>
<comment type="similarity">
    <text evidence="2">Belongs to the COMM domain-containing protein 1 family.</text>
</comment>
<dbReference type="GO" id="GO:2000009">
    <property type="term" value="P:negative regulation of protein localization to cell surface"/>
    <property type="evidence" value="ECO:0007669"/>
    <property type="project" value="TreeGrafter"/>
</dbReference>
<evidence type="ECO:0000313" key="5">
    <source>
        <dbReference type="EMBL" id="ESP02278.1"/>
    </source>
</evidence>
<dbReference type="KEGG" id="lgi:LOTGIDRAFT_138684"/>
<dbReference type="OMA" id="MPTAIVE"/>
<feature type="coiled-coil region" evidence="3">
    <location>
        <begin position="158"/>
        <end position="192"/>
    </location>
</feature>
<dbReference type="InterPro" id="IPR037351">
    <property type="entry name" value="Murr1"/>
</dbReference>
<protein>
    <recommendedName>
        <fullName evidence="1">COMM domain-containing protein 1</fullName>
    </recommendedName>
</protein>
<dbReference type="Pfam" id="PF07258">
    <property type="entry name" value="COMM_domain"/>
    <property type="match status" value="1"/>
</dbReference>
<evidence type="ECO:0000256" key="3">
    <source>
        <dbReference type="SAM" id="Coils"/>
    </source>
</evidence>
<reference evidence="5 6" key="1">
    <citation type="journal article" date="2013" name="Nature">
        <title>Insights into bilaterian evolution from three spiralian genomes.</title>
        <authorList>
            <person name="Simakov O."/>
            <person name="Marletaz F."/>
            <person name="Cho S.J."/>
            <person name="Edsinger-Gonzales E."/>
            <person name="Havlak P."/>
            <person name="Hellsten U."/>
            <person name="Kuo D.H."/>
            <person name="Larsson T."/>
            <person name="Lv J."/>
            <person name="Arendt D."/>
            <person name="Savage R."/>
            <person name="Osoegawa K."/>
            <person name="de Jong P."/>
            <person name="Grimwood J."/>
            <person name="Chapman J.A."/>
            <person name="Shapiro H."/>
            <person name="Aerts A."/>
            <person name="Otillar R.P."/>
            <person name="Terry A.Y."/>
            <person name="Boore J.L."/>
            <person name="Grigoriev I.V."/>
            <person name="Lindberg D.R."/>
            <person name="Seaver E.C."/>
            <person name="Weisblat D.A."/>
            <person name="Putnam N.H."/>
            <person name="Rokhsar D.S."/>
        </authorList>
    </citation>
    <scope>NUCLEOTIDE SEQUENCE [LARGE SCALE GENOMIC DNA]</scope>
</reference>
<accession>V4AXG7</accession>
<dbReference type="STRING" id="225164.V4AXG7"/>
<feature type="domain" description="COMM" evidence="4">
    <location>
        <begin position="115"/>
        <end position="183"/>
    </location>
</feature>
<dbReference type="InterPro" id="IPR017920">
    <property type="entry name" value="COMM"/>
</dbReference>
<dbReference type="GO" id="GO:0005768">
    <property type="term" value="C:endosome"/>
    <property type="evidence" value="ECO:0007669"/>
    <property type="project" value="TreeGrafter"/>
</dbReference>
<dbReference type="PANTHER" id="PTHR21199">
    <property type="entry name" value="COMM DOMAIN-CONTAINING PROTEIN 1"/>
    <property type="match status" value="1"/>
</dbReference>
<dbReference type="EMBL" id="KB200294">
    <property type="protein sequence ID" value="ESP02278.1"/>
    <property type="molecule type" value="Genomic_DNA"/>
</dbReference>
<name>V4AXG7_LOTGI</name>
<keyword evidence="3" id="KW-0175">Coiled coil</keyword>
<organism evidence="5 6">
    <name type="scientific">Lottia gigantea</name>
    <name type="common">Giant owl limpet</name>
    <dbReference type="NCBI Taxonomy" id="225164"/>
    <lineage>
        <taxon>Eukaryota</taxon>
        <taxon>Metazoa</taxon>
        <taxon>Spiralia</taxon>
        <taxon>Lophotrochozoa</taxon>
        <taxon>Mollusca</taxon>
        <taxon>Gastropoda</taxon>
        <taxon>Patellogastropoda</taxon>
        <taxon>Lottioidea</taxon>
        <taxon>Lottiidae</taxon>
        <taxon>Lottia</taxon>
    </lineage>
</organism>
<dbReference type="CTD" id="20234096"/>
<proteinExistence type="inferred from homology"/>
<sequence length="209" mass="24716">MVDNTKNLSALLNGLTKRNYYGEEELTDEFLKNELYPDLEEDEFKNLVNRCLHLMKNMVSADMDMTQLEIFLTAQMKRREGALTEQQANAYRKFWKTHKTKIHDKIVEQTMWGNTLKKVSWRIDLKSQGRRSDDINTPSAIMELQIAEHQNKDQVVRFEMDEQKLKSVLQSMEEIEEQIDNYCNDIQDDQLLRFLAITITNKSTVLKLY</sequence>
<evidence type="ECO:0000313" key="6">
    <source>
        <dbReference type="Proteomes" id="UP000030746"/>
    </source>
</evidence>
<dbReference type="PANTHER" id="PTHR21199:SF1">
    <property type="entry name" value="COMM DOMAIN-CONTAINING PROTEIN 1"/>
    <property type="match status" value="1"/>
</dbReference>
<dbReference type="PROSITE" id="PS51269">
    <property type="entry name" value="COMM"/>
    <property type="match status" value="1"/>
</dbReference>
<dbReference type="GeneID" id="20234096"/>
<dbReference type="GO" id="GO:1902306">
    <property type="term" value="P:negative regulation of sodium ion transmembrane transport"/>
    <property type="evidence" value="ECO:0007669"/>
    <property type="project" value="TreeGrafter"/>
</dbReference>
<evidence type="ECO:0000256" key="2">
    <source>
        <dbReference type="ARBA" id="ARBA00093455"/>
    </source>
</evidence>
<dbReference type="Proteomes" id="UP000030746">
    <property type="component" value="Unassembled WGS sequence"/>
</dbReference>
<gene>
    <name evidence="5" type="ORF">LOTGIDRAFT_138684</name>
</gene>
<dbReference type="GO" id="GO:0032434">
    <property type="term" value="P:regulation of proteasomal ubiquitin-dependent protein catabolic process"/>
    <property type="evidence" value="ECO:0007669"/>
    <property type="project" value="TreeGrafter"/>
</dbReference>
<dbReference type="RefSeq" id="XP_009046986.1">
    <property type="nucleotide sequence ID" value="XM_009048738.1"/>
</dbReference>